<accession>A0ABW1QW34</accession>
<feature type="transmembrane region" description="Helical" evidence="1">
    <location>
        <begin position="96"/>
        <end position="114"/>
    </location>
</feature>
<feature type="transmembrane region" description="Helical" evidence="1">
    <location>
        <begin position="120"/>
        <end position="139"/>
    </location>
</feature>
<gene>
    <name evidence="2" type="ORF">ACFPWU_03800</name>
</gene>
<dbReference type="RefSeq" id="WP_128219569.1">
    <property type="nucleotide sequence ID" value="NZ_CP034929.1"/>
</dbReference>
<evidence type="ECO:0000313" key="3">
    <source>
        <dbReference type="Proteomes" id="UP001596098"/>
    </source>
</evidence>
<keyword evidence="3" id="KW-1185">Reference proteome</keyword>
<keyword evidence="1" id="KW-1133">Transmembrane helix</keyword>
<evidence type="ECO:0000256" key="1">
    <source>
        <dbReference type="SAM" id="Phobius"/>
    </source>
</evidence>
<evidence type="ECO:0008006" key="4">
    <source>
        <dbReference type="Google" id="ProtNLM"/>
    </source>
</evidence>
<feature type="transmembrane region" description="Helical" evidence="1">
    <location>
        <begin position="54"/>
        <end position="75"/>
    </location>
</feature>
<evidence type="ECO:0000313" key="2">
    <source>
        <dbReference type="EMBL" id="MFC6152789.1"/>
    </source>
</evidence>
<protein>
    <recommendedName>
        <fullName evidence="4">Transmembrane protein</fullName>
    </recommendedName>
</protein>
<dbReference type="Proteomes" id="UP001596098">
    <property type="component" value="Unassembled WGS sequence"/>
</dbReference>
<dbReference type="EMBL" id="JBHSQI010000002">
    <property type="protein sequence ID" value="MFC6152789.1"/>
    <property type="molecule type" value="Genomic_DNA"/>
</dbReference>
<proteinExistence type="predicted"/>
<name>A0ABW1QW34_9ACTN</name>
<comment type="caution">
    <text evidence="2">The sequence shown here is derived from an EMBL/GenBank/DDBJ whole genome shotgun (WGS) entry which is preliminary data.</text>
</comment>
<keyword evidence="1" id="KW-0472">Membrane</keyword>
<reference evidence="3" key="1">
    <citation type="journal article" date="2019" name="Int. J. Syst. Evol. Microbiol.">
        <title>The Global Catalogue of Microorganisms (GCM) 10K type strain sequencing project: providing services to taxonomists for standard genome sequencing and annotation.</title>
        <authorList>
            <consortium name="The Broad Institute Genomics Platform"/>
            <consortium name="The Broad Institute Genome Sequencing Center for Infectious Disease"/>
            <person name="Wu L."/>
            <person name="Ma J."/>
        </authorList>
    </citation>
    <scope>NUCLEOTIDE SEQUENCE [LARGE SCALE GENOMIC DNA]</scope>
    <source>
        <strain evidence="3">DFY28</strain>
    </source>
</reference>
<keyword evidence="1" id="KW-0812">Transmembrane</keyword>
<sequence length="151" mass="15809">MTRQNSHDPDDAAAALAAISSTRADVADRIGSPPHYYTKLGVAMALIVGAQADAVPTALSITAVVAACALLGWAVRSYIDRTGNWTMATLREPGAWKAWLMLAVMLVSLVAATVTHNGVVCVIGAVASFGVCTFLGPRWDAAWVASKKRQA</sequence>
<organism evidence="2 3">
    <name type="scientific">Nocardioides yefusunii</name>
    <dbReference type="NCBI Taxonomy" id="2500546"/>
    <lineage>
        <taxon>Bacteria</taxon>
        <taxon>Bacillati</taxon>
        <taxon>Actinomycetota</taxon>
        <taxon>Actinomycetes</taxon>
        <taxon>Propionibacteriales</taxon>
        <taxon>Nocardioidaceae</taxon>
        <taxon>Nocardioides</taxon>
    </lineage>
</organism>